<reference evidence="2" key="1">
    <citation type="submission" date="2023-08" db="EMBL/GenBank/DDBJ databases">
        <authorList>
            <person name="Audoor S."/>
            <person name="Bilcke G."/>
        </authorList>
    </citation>
    <scope>NUCLEOTIDE SEQUENCE</scope>
</reference>
<evidence type="ECO:0000313" key="3">
    <source>
        <dbReference type="Proteomes" id="UP001295423"/>
    </source>
</evidence>
<proteinExistence type="predicted"/>
<feature type="compositionally biased region" description="Basic residues" evidence="1">
    <location>
        <begin position="1"/>
        <end position="15"/>
    </location>
</feature>
<sequence>MAFKLFKKKSSKKSKKVVEEVAAPEPAQDKPLLQETEEPKPEPEETESPSVASESPSEEVPKEQDKESWMSKMTMNCCV</sequence>
<evidence type="ECO:0000313" key="2">
    <source>
        <dbReference type="EMBL" id="CAJ1935290.1"/>
    </source>
</evidence>
<dbReference type="EMBL" id="CAKOGP040000446">
    <property type="protein sequence ID" value="CAJ1935290.1"/>
    <property type="molecule type" value="Genomic_DNA"/>
</dbReference>
<keyword evidence="3" id="KW-1185">Reference proteome</keyword>
<name>A0AAD2CKI0_9STRA</name>
<feature type="region of interest" description="Disordered" evidence="1">
    <location>
        <begin position="1"/>
        <end position="79"/>
    </location>
</feature>
<protein>
    <submittedName>
        <fullName evidence="2">Uncharacterized protein</fullName>
    </submittedName>
</protein>
<feature type="compositionally biased region" description="Basic and acidic residues" evidence="1">
    <location>
        <begin position="59"/>
        <end position="69"/>
    </location>
</feature>
<evidence type="ECO:0000256" key="1">
    <source>
        <dbReference type="SAM" id="MobiDB-lite"/>
    </source>
</evidence>
<dbReference type="AlphaFoldDB" id="A0AAD2CKI0"/>
<dbReference type="Proteomes" id="UP001295423">
    <property type="component" value="Unassembled WGS sequence"/>
</dbReference>
<organism evidence="2 3">
    <name type="scientific">Cylindrotheca closterium</name>
    <dbReference type="NCBI Taxonomy" id="2856"/>
    <lineage>
        <taxon>Eukaryota</taxon>
        <taxon>Sar</taxon>
        <taxon>Stramenopiles</taxon>
        <taxon>Ochrophyta</taxon>
        <taxon>Bacillariophyta</taxon>
        <taxon>Bacillariophyceae</taxon>
        <taxon>Bacillariophycidae</taxon>
        <taxon>Bacillariales</taxon>
        <taxon>Bacillariaceae</taxon>
        <taxon>Cylindrotheca</taxon>
    </lineage>
</organism>
<gene>
    <name evidence="2" type="ORF">CYCCA115_LOCUS4625</name>
</gene>
<accession>A0AAD2CKI0</accession>
<comment type="caution">
    <text evidence="2">The sequence shown here is derived from an EMBL/GenBank/DDBJ whole genome shotgun (WGS) entry which is preliminary data.</text>
</comment>